<protein>
    <recommendedName>
        <fullName evidence="3">GGDEF domain-containing protein</fullName>
    </recommendedName>
</protein>
<proteinExistence type="predicted"/>
<evidence type="ECO:0008006" key="3">
    <source>
        <dbReference type="Google" id="ProtNLM"/>
    </source>
</evidence>
<dbReference type="RefSeq" id="WP_212141509.1">
    <property type="nucleotide sequence ID" value="NZ_JAGSSW010000001.1"/>
</dbReference>
<dbReference type="Proteomes" id="UP000682951">
    <property type="component" value="Unassembled WGS sequence"/>
</dbReference>
<name>A0ABS5HGB0_9BACT</name>
<keyword evidence="2" id="KW-1185">Reference proteome</keyword>
<dbReference type="EMBL" id="JAGSSW010000001">
    <property type="protein sequence ID" value="MBR8463324.1"/>
    <property type="molecule type" value="Genomic_DNA"/>
</dbReference>
<evidence type="ECO:0000313" key="2">
    <source>
        <dbReference type="Proteomes" id="UP000682951"/>
    </source>
</evidence>
<comment type="caution">
    <text evidence="1">The sequence shown here is derived from an EMBL/GenBank/DDBJ whole genome shotgun (WGS) entry which is preliminary data.</text>
</comment>
<gene>
    <name evidence="1" type="ORF">KDD93_01900</name>
</gene>
<sequence length="158" mass="18013">MKEIITELSTMSVIFALVCIFAFFRARQQQRVKNPNLDESLKEFAAIFGVRDINAINLKDLLKQLAKRNLVIQFSKFTSQNEFINLISSQNLKEQICESNEIISQEFISKVVAALKPNLGLGLYKNGDEFFAILCEKDELYALMDIAINLNENIIVCD</sequence>
<organism evidence="1 2">
    <name type="scientific">Campylobacter anatolicus</name>
    <dbReference type="NCBI Taxonomy" id="2829105"/>
    <lineage>
        <taxon>Bacteria</taxon>
        <taxon>Pseudomonadati</taxon>
        <taxon>Campylobacterota</taxon>
        <taxon>Epsilonproteobacteria</taxon>
        <taxon>Campylobacterales</taxon>
        <taxon>Campylobacteraceae</taxon>
        <taxon>Campylobacter</taxon>
    </lineage>
</organism>
<evidence type="ECO:0000313" key="1">
    <source>
        <dbReference type="EMBL" id="MBR8463324.1"/>
    </source>
</evidence>
<reference evidence="1 2" key="1">
    <citation type="submission" date="2021-04" db="EMBL/GenBank/DDBJ databases">
        <title>Molecular and phenotypic characterization and identification of bacterial isolates recovered from the Anatolian ground squirrels (Spermophilus xanthoprymnus) and which have the potential to form a new species in the Campylobacter genus.</title>
        <authorList>
            <person name="Aydin F."/>
            <person name="Abay S."/>
            <person name="Kayman T."/>
            <person name="Karakaya E."/>
            <person name="Mustak H.K."/>
            <person name="Mustak I.B."/>
            <person name="Bilgin N."/>
            <person name="Duzler A."/>
            <person name="Sahin O."/>
            <person name="Guran O."/>
            <person name="Saticioglu I.B."/>
        </authorList>
    </citation>
    <scope>NUCLEOTIDE SEQUENCE [LARGE SCALE GENOMIC DNA]</scope>
    <source>
        <strain evidence="2">faydin-G24</strain>
    </source>
</reference>
<accession>A0ABS5HGB0</accession>